<dbReference type="STRING" id="698758.AXY_02300"/>
<protein>
    <submittedName>
        <fullName evidence="7">Putative phage holin</fullName>
    </submittedName>
</protein>
<feature type="transmembrane region" description="Helical" evidence="6">
    <location>
        <begin position="63"/>
        <end position="84"/>
    </location>
</feature>
<comment type="subcellular location">
    <subcellularLocation>
        <location evidence="1">Membrane</location>
        <topology evidence="1">Multi-pass membrane protein</topology>
    </subcellularLocation>
</comment>
<dbReference type="PATRIC" id="fig|698758.3.peg.233"/>
<dbReference type="AlphaFoldDB" id="K0IZG6"/>
<reference evidence="7 8" key="1">
    <citation type="submission" date="2011-01" db="EMBL/GenBank/DDBJ databases">
        <title>Whole genome sequence of Amphibacillus xylinus NBRC 15112.</title>
        <authorList>
            <person name="Nakazawa H."/>
            <person name="Katano Y."/>
            <person name="Nakamura S."/>
            <person name="Sasagawa M."/>
            <person name="Fukada J."/>
            <person name="Arai T."/>
            <person name="Sasakura N."/>
            <person name="Mochizuki D."/>
            <person name="Hosoyama A."/>
            <person name="Harada K."/>
            <person name="Horikawa H."/>
            <person name="Kato Y."/>
            <person name="Harada T."/>
            <person name="Sasaki K."/>
            <person name="Sekiguchi M."/>
            <person name="Hodoyama M."/>
            <person name="Nishiko R."/>
            <person name="Narita H."/>
            <person name="Hanamaki A."/>
            <person name="Hata C."/>
            <person name="Konno Y."/>
            <person name="Niimura Y."/>
            <person name="Yamazaki S."/>
            <person name="Fujita N."/>
        </authorList>
    </citation>
    <scope>NUCLEOTIDE SEQUENCE [LARGE SCALE GENOMIC DNA]</scope>
    <source>
        <strain evidence="8">ATCC 51415 / DSM 6626 / JCM 7361 / LMG 17667 / NBRC 15112 / Ep01</strain>
    </source>
</reference>
<dbReference type="NCBIfam" id="TIGR01593">
    <property type="entry name" value="holin_tox_secr"/>
    <property type="match status" value="1"/>
</dbReference>
<accession>K0IZG6</accession>
<gene>
    <name evidence="7" type="ordered locus">AXY_02300</name>
</gene>
<dbReference type="EMBL" id="AP012050">
    <property type="protein sequence ID" value="BAM46362.1"/>
    <property type="molecule type" value="Genomic_DNA"/>
</dbReference>
<evidence type="ECO:0000256" key="6">
    <source>
        <dbReference type="SAM" id="Phobius"/>
    </source>
</evidence>
<dbReference type="KEGG" id="axl:AXY_02300"/>
<evidence type="ECO:0000313" key="8">
    <source>
        <dbReference type="Proteomes" id="UP000006294"/>
    </source>
</evidence>
<dbReference type="InterPro" id="IPR006480">
    <property type="entry name" value="Phage_holin_4_1"/>
</dbReference>
<dbReference type="Pfam" id="PF05105">
    <property type="entry name" value="Phage_holin_4_1"/>
    <property type="match status" value="1"/>
</dbReference>
<evidence type="ECO:0000313" key="7">
    <source>
        <dbReference type="EMBL" id="BAM46362.1"/>
    </source>
</evidence>
<dbReference type="OrthoDB" id="88184at2"/>
<evidence type="ECO:0000256" key="1">
    <source>
        <dbReference type="ARBA" id="ARBA00004141"/>
    </source>
</evidence>
<evidence type="ECO:0000256" key="3">
    <source>
        <dbReference type="ARBA" id="ARBA00022989"/>
    </source>
</evidence>
<keyword evidence="3 6" id="KW-1133">Transmembrane helix</keyword>
<proteinExistence type="inferred from homology"/>
<sequence length="150" mass="16096">MEFLSNNIKAITAGLSLALSYLFGGWSALLIALICFSIFDYITGILAAGYKGELNSRIGLYGIARKVLIFGVVAVAGIVDHVIAEELGNAFAIGDFELSVASASILFYLVNEFISISENLGKLNVPVPLVLKKAISIFKEKSYEEGKLAE</sequence>
<keyword evidence="4 6" id="KW-0472">Membrane</keyword>
<dbReference type="Proteomes" id="UP000006294">
    <property type="component" value="Chromosome"/>
</dbReference>
<evidence type="ECO:0000256" key="4">
    <source>
        <dbReference type="ARBA" id="ARBA00023136"/>
    </source>
</evidence>
<keyword evidence="2 6" id="KW-0812">Transmembrane</keyword>
<dbReference type="GO" id="GO:0016020">
    <property type="term" value="C:membrane"/>
    <property type="evidence" value="ECO:0007669"/>
    <property type="project" value="UniProtKB-SubCell"/>
</dbReference>
<dbReference type="RefSeq" id="WP_015008968.1">
    <property type="nucleotide sequence ID" value="NC_018704.1"/>
</dbReference>
<dbReference type="eggNOG" id="COG4824">
    <property type="taxonomic scope" value="Bacteria"/>
</dbReference>
<name>K0IZG6_AMPXN</name>
<comment type="similarity">
    <text evidence="5">Belongs to the bacteriophage holin family. Cp-1 holin subfamily.</text>
</comment>
<evidence type="ECO:0000256" key="5">
    <source>
        <dbReference type="ARBA" id="ARBA00023600"/>
    </source>
</evidence>
<organism evidence="7 8">
    <name type="scientific">Amphibacillus xylanus (strain ATCC 51415 / DSM 6626 / JCM 7361 / LMG 17667 / NBRC 15112 / Ep01)</name>
    <dbReference type="NCBI Taxonomy" id="698758"/>
    <lineage>
        <taxon>Bacteria</taxon>
        <taxon>Bacillati</taxon>
        <taxon>Bacillota</taxon>
        <taxon>Bacilli</taxon>
        <taxon>Bacillales</taxon>
        <taxon>Bacillaceae</taxon>
        <taxon>Amphibacillus</taxon>
    </lineage>
</organism>
<feature type="transmembrane region" description="Helical" evidence="6">
    <location>
        <begin position="20"/>
        <end position="42"/>
    </location>
</feature>
<keyword evidence="8" id="KW-1185">Reference proteome</keyword>
<evidence type="ECO:0000256" key="2">
    <source>
        <dbReference type="ARBA" id="ARBA00022692"/>
    </source>
</evidence>
<dbReference type="HOGENOM" id="CLU_125939_3_2_9"/>